<dbReference type="EMBL" id="NEVH01006565">
    <property type="protein sequence ID" value="PNF37913.1"/>
    <property type="molecule type" value="Genomic_DNA"/>
</dbReference>
<dbReference type="Proteomes" id="UP000235965">
    <property type="component" value="Unassembled WGS sequence"/>
</dbReference>
<dbReference type="PANTHER" id="PTHR47027:SF20">
    <property type="entry name" value="REVERSE TRANSCRIPTASE-LIKE PROTEIN WITH RNA-DIRECTED DNA POLYMERASE DOMAIN"/>
    <property type="match status" value="1"/>
</dbReference>
<gene>
    <name evidence="1" type="ORF">B7P43_G03888</name>
</gene>
<name>A0A2J7RAQ2_9NEOP</name>
<dbReference type="Gene3D" id="3.60.10.10">
    <property type="entry name" value="Endonuclease/exonuclease/phosphatase"/>
    <property type="match status" value="1"/>
</dbReference>
<evidence type="ECO:0000313" key="2">
    <source>
        <dbReference type="Proteomes" id="UP000235965"/>
    </source>
</evidence>
<reference evidence="1 2" key="1">
    <citation type="submission" date="2017-12" db="EMBL/GenBank/DDBJ databases">
        <title>Hemimetabolous genomes reveal molecular basis of termite eusociality.</title>
        <authorList>
            <person name="Harrison M.C."/>
            <person name="Jongepier E."/>
            <person name="Robertson H.M."/>
            <person name="Arning N."/>
            <person name="Bitard-Feildel T."/>
            <person name="Chao H."/>
            <person name="Childers C.P."/>
            <person name="Dinh H."/>
            <person name="Doddapaneni H."/>
            <person name="Dugan S."/>
            <person name="Gowin J."/>
            <person name="Greiner C."/>
            <person name="Han Y."/>
            <person name="Hu H."/>
            <person name="Hughes D.S.T."/>
            <person name="Huylmans A.-K."/>
            <person name="Kemena C."/>
            <person name="Kremer L.P.M."/>
            <person name="Lee S.L."/>
            <person name="Lopez-Ezquerra A."/>
            <person name="Mallet L."/>
            <person name="Monroy-Kuhn J.M."/>
            <person name="Moser A."/>
            <person name="Murali S.C."/>
            <person name="Muzny D.M."/>
            <person name="Otani S."/>
            <person name="Piulachs M.-D."/>
            <person name="Poelchau M."/>
            <person name="Qu J."/>
            <person name="Schaub F."/>
            <person name="Wada-Katsumata A."/>
            <person name="Worley K.C."/>
            <person name="Xie Q."/>
            <person name="Ylla G."/>
            <person name="Poulsen M."/>
            <person name="Gibbs R.A."/>
            <person name="Schal C."/>
            <person name="Richards S."/>
            <person name="Belles X."/>
            <person name="Korb J."/>
            <person name="Bornberg-Bauer E."/>
        </authorList>
    </citation>
    <scope>NUCLEOTIDE SEQUENCE [LARGE SCALE GENOMIC DNA]</scope>
    <source>
        <tissue evidence="1">Whole body</tissue>
    </source>
</reference>
<dbReference type="InParanoid" id="A0A2J7RAQ2"/>
<organism evidence="1 2">
    <name type="scientific">Cryptotermes secundus</name>
    <dbReference type="NCBI Taxonomy" id="105785"/>
    <lineage>
        <taxon>Eukaryota</taxon>
        <taxon>Metazoa</taxon>
        <taxon>Ecdysozoa</taxon>
        <taxon>Arthropoda</taxon>
        <taxon>Hexapoda</taxon>
        <taxon>Insecta</taxon>
        <taxon>Pterygota</taxon>
        <taxon>Neoptera</taxon>
        <taxon>Polyneoptera</taxon>
        <taxon>Dictyoptera</taxon>
        <taxon>Blattodea</taxon>
        <taxon>Blattoidea</taxon>
        <taxon>Termitoidae</taxon>
        <taxon>Kalotermitidae</taxon>
        <taxon>Cryptotermitinae</taxon>
        <taxon>Cryptotermes</taxon>
    </lineage>
</organism>
<proteinExistence type="predicted"/>
<dbReference type="AlphaFoldDB" id="A0A2J7RAQ2"/>
<comment type="caution">
    <text evidence="1">The sequence shown here is derived from an EMBL/GenBank/DDBJ whole genome shotgun (WGS) entry which is preliminary data.</text>
</comment>
<evidence type="ECO:0000313" key="1">
    <source>
        <dbReference type="EMBL" id="PNF37913.1"/>
    </source>
</evidence>
<dbReference type="SUPFAM" id="SSF56219">
    <property type="entry name" value="DNase I-like"/>
    <property type="match status" value="1"/>
</dbReference>
<keyword evidence="2" id="KW-1185">Reference proteome</keyword>
<dbReference type="InterPro" id="IPR036691">
    <property type="entry name" value="Endo/exonu/phosph_ase_sf"/>
</dbReference>
<protein>
    <recommendedName>
        <fullName evidence="3">Endonuclease/exonuclease/phosphatase domain-containing protein</fullName>
    </recommendedName>
</protein>
<accession>A0A2J7RAQ2</accession>
<dbReference type="PANTHER" id="PTHR47027">
    <property type="entry name" value="REVERSE TRANSCRIPTASE DOMAIN-CONTAINING PROTEIN"/>
    <property type="match status" value="1"/>
</dbReference>
<sequence length="219" mass="25147">MRIGTRNVRSMYRAGSLRAVVKEISKYKLDLAGVQEVRWDGGGIAPAGDYTFFYGKGNENYELGTGFLVHKRIVSAVKRVEFVSDRMSYIVLKGRWCDIIVLNVHVPTEDAIIQSRAFMSSRLLSKNIKIRIYKTIILPVVLYGCETSSLTLRKEQRLRVFENKVLRRIYSPKRDEVTGGWSKLHNKGLHNLFSSPSTIRVINSKRMRWAGHVARMGRR</sequence>
<evidence type="ECO:0008006" key="3">
    <source>
        <dbReference type="Google" id="ProtNLM"/>
    </source>
</evidence>